<dbReference type="EMBL" id="CP043925">
    <property type="protein sequence ID" value="QHN09252.1"/>
    <property type="molecule type" value="Genomic_DNA"/>
</dbReference>
<dbReference type="RefSeq" id="WP_160229912.1">
    <property type="nucleotide sequence ID" value="NZ_CP043925.1"/>
</dbReference>
<proteinExistence type="predicted"/>
<evidence type="ECO:0000313" key="2">
    <source>
        <dbReference type="EMBL" id="QHN09252.1"/>
    </source>
</evidence>
<dbReference type="Proteomes" id="UP000464700">
    <property type="component" value="Chromosome"/>
</dbReference>
<evidence type="ECO:0000259" key="1">
    <source>
        <dbReference type="Pfam" id="PF11726"/>
    </source>
</evidence>
<organism evidence="2 3">
    <name type="scientific">Proteus columbae</name>
    <dbReference type="NCBI Taxonomy" id="1987580"/>
    <lineage>
        <taxon>Bacteria</taxon>
        <taxon>Pseudomonadati</taxon>
        <taxon>Pseudomonadota</taxon>
        <taxon>Gammaproteobacteria</taxon>
        <taxon>Enterobacterales</taxon>
        <taxon>Morganellaceae</taxon>
        <taxon>Proteus</taxon>
    </lineage>
</organism>
<dbReference type="AlphaFoldDB" id="A0A6I7D5S6"/>
<dbReference type="KEGG" id="pcol:F1325_01730"/>
<accession>A0A6I7D5S6</accession>
<keyword evidence="3" id="KW-1185">Reference proteome</keyword>
<evidence type="ECO:0000313" key="3">
    <source>
        <dbReference type="Proteomes" id="UP000464700"/>
    </source>
</evidence>
<dbReference type="Pfam" id="PF11726">
    <property type="entry name" value="YagK_YfjJ_C"/>
    <property type="match status" value="1"/>
</dbReference>
<sequence length="197" mass="23223">MYTVNQDYLKIMNQVLSRVLSEKKRVSAFRIDLRFPSENSEYHNDAKVITRFIESLKEKIKWDVKNKSKLWGKALTEKLDYIWVREVGSESHHPHYHVILFLNKDNYYSLGDYKKNDGNLAALINQAWKSALNIKFEIVSGLVHFSGKYHFVQYQSNNCNNTNLQFELNKLRQAFHYLAKDYTKAYHSGFRSIGCSQ</sequence>
<dbReference type="InterPro" id="IPR057271">
    <property type="entry name" value="YagK_YfjJ_C"/>
</dbReference>
<gene>
    <name evidence="2" type="ORF">F1325_01730</name>
</gene>
<protein>
    <submittedName>
        <fullName evidence="2">Inovirus Gp2 family protein</fullName>
    </submittedName>
</protein>
<name>A0A6I7D5S6_9GAMM</name>
<reference evidence="2 3" key="1">
    <citation type="submission" date="2019-09" db="EMBL/GenBank/DDBJ databases">
        <title>Emergence of a chromosome-mediated tetracycline resistance gene in Proteus strain.</title>
        <authorList>
            <person name="He D."/>
            <person name="Wang L."/>
        </authorList>
    </citation>
    <scope>NUCLEOTIDE SEQUENCE [LARGE SCALE GENOMIC DNA]</scope>
    <source>
        <strain evidence="2 3">T60</strain>
    </source>
</reference>
<feature type="domain" description="YagK/YfjJ C-terminal" evidence="1">
    <location>
        <begin position="21"/>
        <end position="196"/>
    </location>
</feature>